<organism evidence="2 3">
    <name type="scientific">Ridgeia piscesae</name>
    <name type="common">Tubeworm</name>
    <dbReference type="NCBI Taxonomy" id="27915"/>
    <lineage>
        <taxon>Eukaryota</taxon>
        <taxon>Metazoa</taxon>
        <taxon>Spiralia</taxon>
        <taxon>Lophotrochozoa</taxon>
        <taxon>Annelida</taxon>
        <taxon>Polychaeta</taxon>
        <taxon>Sedentaria</taxon>
        <taxon>Canalipalpata</taxon>
        <taxon>Sabellida</taxon>
        <taxon>Siboglinidae</taxon>
        <taxon>Ridgeia</taxon>
    </lineage>
</organism>
<keyword evidence="3" id="KW-1185">Reference proteome</keyword>
<dbReference type="Proteomes" id="UP001209878">
    <property type="component" value="Unassembled WGS sequence"/>
</dbReference>
<comment type="caution">
    <text evidence="2">The sequence shown here is derived from an EMBL/GenBank/DDBJ whole genome shotgun (WGS) entry which is preliminary data.</text>
</comment>
<dbReference type="AlphaFoldDB" id="A0AAD9KZ54"/>
<dbReference type="EMBL" id="JAODUO010000446">
    <property type="protein sequence ID" value="KAK2180363.1"/>
    <property type="molecule type" value="Genomic_DNA"/>
</dbReference>
<reference evidence="2" key="1">
    <citation type="journal article" date="2023" name="Mol. Biol. Evol.">
        <title>Third-Generation Sequencing Reveals the Adaptive Role of the Epigenome in Three Deep-Sea Polychaetes.</title>
        <authorList>
            <person name="Perez M."/>
            <person name="Aroh O."/>
            <person name="Sun Y."/>
            <person name="Lan Y."/>
            <person name="Juniper S.K."/>
            <person name="Young C.R."/>
            <person name="Angers B."/>
            <person name="Qian P.Y."/>
        </authorList>
    </citation>
    <scope>NUCLEOTIDE SEQUENCE</scope>
    <source>
        <strain evidence="2">R07B-5</strain>
    </source>
</reference>
<feature type="region of interest" description="Disordered" evidence="1">
    <location>
        <begin position="61"/>
        <end position="80"/>
    </location>
</feature>
<gene>
    <name evidence="2" type="ORF">NP493_446g01005</name>
</gene>
<proteinExistence type="predicted"/>
<accession>A0AAD9KZ54</accession>
<evidence type="ECO:0000313" key="3">
    <source>
        <dbReference type="Proteomes" id="UP001209878"/>
    </source>
</evidence>
<sequence>MASPDQTPQASLSPTASKSASKLDSLPREDLVKFIKKQSLVLQKTKAKCTELEEDLKKLKENTTATTETTTATTETTESHVEELTRLRQENLELVHAHELALTQAKARETVS</sequence>
<protein>
    <submittedName>
        <fullName evidence="2">Uncharacterized protein</fullName>
    </submittedName>
</protein>
<feature type="region of interest" description="Disordered" evidence="1">
    <location>
        <begin position="1"/>
        <end position="25"/>
    </location>
</feature>
<evidence type="ECO:0000313" key="2">
    <source>
        <dbReference type="EMBL" id="KAK2180363.1"/>
    </source>
</evidence>
<name>A0AAD9KZ54_RIDPI</name>
<feature type="compositionally biased region" description="Low complexity" evidence="1">
    <location>
        <begin position="63"/>
        <end position="76"/>
    </location>
</feature>
<feature type="compositionally biased region" description="Polar residues" evidence="1">
    <location>
        <begin position="1"/>
        <end position="22"/>
    </location>
</feature>
<evidence type="ECO:0000256" key="1">
    <source>
        <dbReference type="SAM" id="MobiDB-lite"/>
    </source>
</evidence>